<name>A0A2P2PMT5_RHIMU</name>
<accession>A0A2P2PMT5</accession>
<reference evidence="1" key="1">
    <citation type="submission" date="2018-02" db="EMBL/GenBank/DDBJ databases">
        <title>Rhizophora mucronata_Transcriptome.</title>
        <authorList>
            <person name="Meera S.P."/>
            <person name="Sreeshan A."/>
            <person name="Augustine A."/>
        </authorList>
    </citation>
    <scope>NUCLEOTIDE SEQUENCE</scope>
    <source>
        <tissue evidence="1">Leaf</tissue>
    </source>
</reference>
<proteinExistence type="predicted"/>
<sequence>MHCAGLSTQPLLATPHQRL</sequence>
<organism evidence="1">
    <name type="scientific">Rhizophora mucronata</name>
    <name type="common">Asiatic mangrove</name>
    <dbReference type="NCBI Taxonomy" id="61149"/>
    <lineage>
        <taxon>Eukaryota</taxon>
        <taxon>Viridiplantae</taxon>
        <taxon>Streptophyta</taxon>
        <taxon>Embryophyta</taxon>
        <taxon>Tracheophyta</taxon>
        <taxon>Spermatophyta</taxon>
        <taxon>Magnoliopsida</taxon>
        <taxon>eudicotyledons</taxon>
        <taxon>Gunneridae</taxon>
        <taxon>Pentapetalae</taxon>
        <taxon>rosids</taxon>
        <taxon>fabids</taxon>
        <taxon>Malpighiales</taxon>
        <taxon>Rhizophoraceae</taxon>
        <taxon>Rhizophora</taxon>
    </lineage>
</organism>
<dbReference type="EMBL" id="GGEC01075501">
    <property type="protein sequence ID" value="MBX55985.1"/>
    <property type="molecule type" value="Transcribed_RNA"/>
</dbReference>
<dbReference type="AlphaFoldDB" id="A0A2P2PMT5"/>
<evidence type="ECO:0000313" key="1">
    <source>
        <dbReference type="EMBL" id="MBX55985.1"/>
    </source>
</evidence>
<protein>
    <submittedName>
        <fullName evidence="1">Uncharacterized protein</fullName>
    </submittedName>
</protein>